<dbReference type="PATRIC" id="fig|162209.4.peg.1965"/>
<dbReference type="Proteomes" id="UP000061660">
    <property type="component" value="Chromosome"/>
</dbReference>
<keyword evidence="3" id="KW-1185">Reference proteome</keyword>
<dbReference type="STRING" id="162209.IJ22_18540"/>
<organism evidence="2 3">
    <name type="scientific">Paenibacillus naphthalenovorans</name>
    <dbReference type="NCBI Taxonomy" id="162209"/>
    <lineage>
        <taxon>Bacteria</taxon>
        <taxon>Bacillati</taxon>
        <taxon>Bacillota</taxon>
        <taxon>Bacilli</taxon>
        <taxon>Bacillales</taxon>
        <taxon>Paenibacillaceae</taxon>
        <taxon>Paenibacillus</taxon>
    </lineage>
</organism>
<name>A0A0U2W117_9BACL</name>
<reference evidence="3" key="1">
    <citation type="submission" date="2015-12" db="EMBL/GenBank/DDBJ databases">
        <title>Complete genome sequences of two moderately thermophilic Paenibacillus species.</title>
        <authorList>
            <person name="Butler R.III."/>
            <person name="Wang J."/>
            <person name="Stark B.C."/>
            <person name="Pombert J.-F."/>
        </authorList>
    </citation>
    <scope>NUCLEOTIDE SEQUENCE [LARGE SCALE GENOMIC DNA]</scope>
    <source>
        <strain evidence="3">32O-Y</strain>
    </source>
</reference>
<dbReference type="Pfam" id="PF10263">
    <property type="entry name" value="SprT-like"/>
    <property type="match status" value="1"/>
</dbReference>
<proteinExistence type="predicted"/>
<evidence type="ECO:0000313" key="3">
    <source>
        <dbReference type="Proteomes" id="UP000061660"/>
    </source>
</evidence>
<sequence length="291" mass="34897">MILTRELTPNLEYLEKLSNIIQKDGLRDPWIIQDRLKQLNRQDDTDVVVFDSYNEKGKCIVYYGVKPDLSVIYAYEFKLGKVLKEYKIENILELDKWKQNFDSVIRYSMITLDDIKNDVLQWVEKYKTRQSRAYKQFIDTLKVYRHYTGQIIVYYKEMNGENKKLKPIVRKYKSISLDDLIEFGKKKSKELWNREFTCKVVFVKAYWNSQLGVYYPHKETIAFSEYMCATMTEDQIYDTMLHEMVHWHLHTSGRNYHDEDFEFIEECLKVGCGLSQSNSARKAYIQYQKSV</sequence>
<protein>
    <submittedName>
        <fullName evidence="2">SprT-like protein</fullName>
    </submittedName>
</protein>
<dbReference type="GO" id="GO:0006950">
    <property type="term" value="P:response to stress"/>
    <property type="evidence" value="ECO:0007669"/>
    <property type="project" value="UniProtKB-ARBA"/>
</dbReference>
<reference evidence="2 3" key="2">
    <citation type="journal article" date="2016" name="Genome Announc.">
        <title>Complete Genome Sequences of Two Interactive Moderate Thermophiles, Paenibacillus napthalenovorans 32O-Y and Paenibacillus sp. 32O-W.</title>
        <authorList>
            <person name="Butler R.R.III."/>
            <person name="Wang J."/>
            <person name="Stark B.C."/>
            <person name="Pombert J.F."/>
        </authorList>
    </citation>
    <scope>NUCLEOTIDE SEQUENCE [LARGE SCALE GENOMIC DNA]</scope>
    <source>
        <strain evidence="2 3">32O-Y</strain>
    </source>
</reference>
<dbReference type="EMBL" id="CP013652">
    <property type="protein sequence ID" value="ALS22228.1"/>
    <property type="molecule type" value="Genomic_DNA"/>
</dbReference>
<feature type="domain" description="SprT-like" evidence="1">
    <location>
        <begin position="192"/>
        <end position="266"/>
    </location>
</feature>
<evidence type="ECO:0000313" key="2">
    <source>
        <dbReference type="EMBL" id="ALS22228.1"/>
    </source>
</evidence>
<dbReference type="KEGG" id="pnp:IJ22_18540"/>
<evidence type="ECO:0000259" key="1">
    <source>
        <dbReference type="Pfam" id="PF10263"/>
    </source>
</evidence>
<dbReference type="AlphaFoldDB" id="A0A0U2W117"/>
<dbReference type="InterPro" id="IPR006640">
    <property type="entry name" value="SprT-like_domain"/>
</dbReference>
<gene>
    <name evidence="2" type="ORF">IJ22_18540</name>
</gene>
<accession>A0A0U2W117</accession>